<dbReference type="NCBIfam" id="TIGR01693">
    <property type="entry name" value="UTase_glnD"/>
    <property type="match status" value="1"/>
</dbReference>
<dbReference type="NCBIfam" id="NF002487">
    <property type="entry name" value="PRK01759.1"/>
    <property type="match status" value="1"/>
</dbReference>
<dbReference type="PROSITE" id="PS51831">
    <property type="entry name" value="HD"/>
    <property type="match status" value="1"/>
</dbReference>
<comment type="function">
    <text evidence="8">Modifies, by uridylylation and deuridylylation, the PII regulatory proteins (GlnB and homologs), in response to the nitrogen status of the cell that GlnD senses through the glutamine level. Under low glutamine levels, catalyzes the conversion of the PII proteins and UTP to PII-UMP and PPi, while under higher glutamine levels, GlnD hydrolyzes PII-UMP to PII and UMP (deuridylylation). Thus, controls uridylylation state and activity of the PII proteins, and plays an important role in the regulation of nitrogen metabolism.</text>
</comment>
<comment type="caution">
    <text evidence="11">The sequence shown here is derived from an EMBL/GenBank/DDBJ whole genome shotgun (WGS) entry which is preliminary data.</text>
</comment>
<dbReference type="CDD" id="cd00077">
    <property type="entry name" value="HDc"/>
    <property type="match status" value="1"/>
</dbReference>
<dbReference type="SUPFAM" id="SSF81593">
    <property type="entry name" value="Nucleotidyltransferase substrate binding subunit/domain"/>
    <property type="match status" value="1"/>
</dbReference>
<dbReference type="CDD" id="cd05401">
    <property type="entry name" value="NT_GlnE_GlnD_like"/>
    <property type="match status" value="1"/>
</dbReference>
<gene>
    <name evidence="8" type="primary">glnD</name>
    <name evidence="11" type="ORF">DPV84_03155</name>
</gene>
<dbReference type="PANTHER" id="PTHR47320:SF1">
    <property type="entry name" value="BIFUNCTIONAL URIDYLYLTRANSFERASE_URIDYLYL-REMOVING ENZYME"/>
    <property type="match status" value="1"/>
</dbReference>
<evidence type="ECO:0000256" key="2">
    <source>
        <dbReference type="ARBA" id="ARBA00022695"/>
    </source>
</evidence>
<proteinExistence type="inferred from homology"/>
<evidence type="ECO:0000313" key="11">
    <source>
        <dbReference type="EMBL" id="RDF12549.1"/>
    </source>
</evidence>
<dbReference type="HAMAP" id="MF_00277">
    <property type="entry name" value="PII_uridylyl_transf"/>
    <property type="match status" value="1"/>
</dbReference>
<evidence type="ECO:0000256" key="8">
    <source>
        <dbReference type="HAMAP-Rule" id="MF_00277"/>
    </source>
</evidence>
<dbReference type="Gene3D" id="1.10.3210.10">
    <property type="entry name" value="Hypothetical protein af1432"/>
    <property type="match status" value="1"/>
</dbReference>
<dbReference type="PANTHER" id="PTHR47320">
    <property type="entry name" value="BIFUNCTIONAL URIDYLYLTRANSFERASE/URIDYLYL-REMOVING ENZYME"/>
    <property type="match status" value="1"/>
</dbReference>
<keyword evidence="1 8" id="KW-0808">Transferase</keyword>
<dbReference type="Proteomes" id="UP000253950">
    <property type="component" value="Unassembled WGS sequence"/>
</dbReference>
<dbReference type="InterPro" id="IPR010043">
    <property type="entry name" value="UTase/UR"/>
</dbReference>
<comment type="activity regulation">
    <text evidence="8">Uridylyltransferase (UTase) activity is inhibited by glutamine, while glutamine activates uridylyl-removing (UR) activity.</text>
</comment>
<keyword evidence="6 8" id="KW-0511">Multifunctional enzyme</keyword>
<dbReference type="GO" id="GO:0016779">
    <property type="term" value="F:nucleotidyltransferase activity"/>
    <property type="evidence" value="ECO:0007669"/>
    <property type="project" value="UniProtKB-KW"/>
</dbReference>
<evidence type="ECO:0000259" key="9">
    <source>
        <dbReference type="PROSITE" id="PS51671"/>
    </source>
</evidence>
<protein>
    <recommendedName>
        <fullName evidence="8">Bifunctional uridylyltransferase/uridylyl-removing enzyme</fullName>
        <shortName evidence="8">UTase/UR</shortName>
    </recommendedName>
    <alternativeName>
        <fullName evidence="8">Bifunctional [protein-PII] modification enzyme</fullName>
    </alternativeName>
    <alternativeName>
        <fullName evidence="8">Bifunctional nitrogen sensor protein</fullName>
    </alternativeName>
    <domain>
        <recommendedName>
            <fullName evidence="8">[Protein-PII] uridylyltransferase</fullName>
            <shortName evidence="8">PII uridylyltransferase</shortName>
            <shortName evidence="8">UTase</shortName>
            <ecNumber evidence="8">2.7.7.59</ecNumber>
        </recommendedName>
    </domain>
    <domain>
        <recommendedName>
            <fullName evidence="8">[Protein-PII]-UMP uridylyl-removing enzyme</fullName>
            <shortName evidence="8">UR</shortName>
            <ecNumber evidence="8">3.1.4.-</ecNumber>
        </recommendedName>
    </domain>
</protein>
<comment type="similarity">
    <text evidence="8">Belongs to the GlnD family.</text>
</comment>
<dbReference type="InterPro" id="IPR002912">
    <property type="entry name" value="ACT_dom"/>
</dbReference>
<comment type="domain">
    <text evidence="8">Has four distinct domains: an N-terminal nucleotidyltransferase (NT) domain responsible for UTase activity, a central HD domain that encodes UR activity, and two C-terminal ACT domains that seem to have a role in glutamine sensing.</text>
</comment>
<evidence type="ECO:0000256" key="1">
    <source>
        <dbReference type="ARBA" id="ARBA00022679"/>
    </source>
</evidence>
<keyword evidence="4 8" id="KW-0378">Hydrolase</keyword>
<comment type="catalytic activity">
    <reaction evidence="8">
        <text>[protein-PII]-L-tyrosine + UTP = [protein-PII]-uridylyl-L-tyrosine + diphosphate</text>
        <dbReference type="Rhea" id="RHEA:13673"/>
        <dbReference type="Rhea" id="RHEA-COMP:12147"/>
        <dbReference type="Rhea" id="RHEA-COMP:12148"/>
        <dbReference type="ChEBI" id="CHEBI:33019"/>
        <dbReference type="ChEBI" id="CHEBI:46398"/>
        <dbReference type="ChEBI" id="CHEBI:46858"/>
        <dbReference type="ChEBI" id="CHEBI:90602"/>
        <dbReference type="EC" id="2.7.7.59"/>
    </reaction>
</comment>
<evidence type="ECO:0000313" key="12">
    <source>
        <dbReference type="Proteomes" id="UP000253950"/>
    </source>
</evidence>
<evidence type="ECO:0000256" key="4">
    <source>
        <dbReference type="ARBA" id="ARBA00022801"/>
    </source>
</evidence>
<reference evidence="11 12" key="1">
    <citation type="submission" date="2018-05" db="EMBL/GenBank/DDBJ databases">
        <title>Draft Genome Sequences for a Diverse set of 7 Haemophilus Species.</title>
        <authorList>
            <person name="Nichols M."/>
            <person name="Topaz N."/>
            <person name="Wang X."/>
            <person name="Wang X."/>
            <person name="Boxrud D."/>
        </authorList>
    </citation>
    <scope>NUCLEOTIDE SEQUENCE [LARGE SCALE GENOMIC DNA]</scope>
    <source>
        <strain evidence="11 12">C2015005473</strain>
    </source>
</reference>
<dbReference type="PROSITE" id="PS51671">
    <property type="entry name" value="ACT"/>
    <property type="match status" value="2"/>
</dbReference>
<dbReference type="Pfam" id="PF01966">
    <property type="entry name" value="HD"/>
    <property type="match status" value="1"/>
</dbReference>
<feature type="domain" description="ACT" evidence="9">
    <location>
        <begin position="671"/>
        <end position="754"/>
    </location>
</feature>
<keyword evidence="3" id="KW-0677">Repeat</keyword>
<dbReference type="InterPro" id="IPR013546">
    <property type="entry name" value="PII_UdlTrfase/GS_AdlTrfase"/>
</dbReference>
<sequence>MTLKDSLSTFNLQQQQYFVTHDVVALLHQRSQFYDEMLKKLWQQFGFAARQDLALIAVGGYGRREMFPLSDLDILILTQAPLDEVSQQSMNALLNTLWDLKLQVGATIRTIEESITIGREELSVATNMYEGRFLFGNSSLWQQLKERIYQADFWPIAQFYQAKLAEKEERYARYNNTSYNLEPDIKHSPGGLRDLHLLSWIMLRHYRMASFESLLKAKILMPEEYREIKAAETELFRIRFALHLQLKRPDNRLRFDRQLSLSEQLGYKGEGNQPAETMMRDFFQATQSVSQLSQLLLNSFEQSVLNLQETAENQLLDEFFKLQCHAISAKNNECFIQQPETVIRLFHHLAALPQTYVAADTLRHLRLALQKRTTPLCDEIKVRQQFIALFEHPNAIKRAILPMHQLGVLSAYFPAWQAIRGLMQFDLFHIYTVDEHTIRVMLKIESFLEDEAKTQHPLCHQLFSENQSRAKLYLAALLHDIAKGREGDHAINGAEEAYHFCQQHGLSEDETDDIAWLVKEHLTMSITAQRRDIHDPNVISKFAETVQTSSRLSMLLCLTVADICATNTTLWNEWKRTLFTQLYQFTLQQLAQQLDYRKEAENNRQQALEQIKFALTPTERLRLNMFWAESTDDYFLRHKPTQLVWHALHYLKQSQLPLVLVSNEYARGATEIFVHCDDQPYLFERIAQALSQKKISIHDAQIITGENGLIYDSFIVTEISGAALDTLRCQQIQTHLSKILTDPNSTTFVVNKKPMKAQLFKRKTKVRFVEHGQENQVALEIFTLDREGLLVQISHIFNQLGLELLNAKITTIGEKAEDFFVLSSSRAEVFSNEDKLQLKHRLIEELDH</sequence>
<comment type="catalytic activity">
    <reaction evidence="7">
        <text>guanosine 3',5'-bis(diphosphate) + H2O = GDP + diphosphate + H(+)</text>
        <dbReference type="Rhea" id="RHEA:14253"/>
        <dbReference type="ChEBI" id="CHEBI:15377"/>
        <dbReference type="ChEBI" id="CHEBI:15378"/>
        <dbReference type="ChEBI" id="CHEBI:33019"/>
        <dbReference type="ChEBI" id="CHEBI:58189"/>
        <dbReference type="ChEBI" id="CHEBI:77828"/>
        <dbReference type="EC" id="3.1.7.2"/>
    </reaction>
</comment>
<evidence type="ECO:0000259" key="10">
    <source>
        <dbReference type="PROSITE" id="PS51831"/>
    </source>
</evidence>
<dbReference type="CDD" id="cd04900">
    <property type="entry name" value="ACT_UUR-like_1"/>
    <property type="match status" value="1"/>
</dbReference>
<evidence type="ECO:0000256" key="7">
    <source>
        <dbReference type="ARBA" id="ARBA00047968"/>
    </source>
</evidence>
<feature type="domain" description="ACT" evidence="9">
    <location>
        <begin position="778"/>
        <end position="848"/>
    </location>
</feature>
<evidence type="ECO:0000256" key="5">
    <source>
        <dbReference type="ARBA" id="ARBA00022842"/>
    </source>
</evidence>
<feature type="domain" description="HD" evidence="10">
    <location>
        <begin position="433"/>
        <end position="555"/>
    </location>
</feature>
<dbReference type="SUPFAM" id="SSF109604">
    <property type="entry name" value="HD-domain/PDEase-like"/>
    <property type="match status" value="1"/>
</dbReference>
<dbReference type="RefSeq" id="WP_111389307.1">
    <property type="nucleotide sequence ID" value="NZ_QEQG01000002.1"/>
</dbReference>
<accession>A0ABX9HSE0</accession>
<comment type="cofactor">
    <cofactor evidence="8">
        <name>Mg(2+)</name>
        <dbReference type="ChEBI" id="CHEBI:18420"/>
    </cofactor>
</comment>
<dbReference type="SMART" id="SM00471">
    <property type="entry name" value="HDc"/>
    <property type="match status" value="1"/>
</dbReference>
<keyword evidence="5 8" id="KW-0460">Magnesium</keyword>
<keyword evidence="2 8" id="KW-0548">Nucleotidyltransferase</keyword>
<dbReference type="EMBL" id="QEQG01000002">
    <property type="protein sequence ID" value="RDF12549.1"/>
    <property type="molecule type" value="Genomic_DNA"/>
</dbReference>
<name>A0ABX9HSE0_9PAST</name>
<dbReference type="PIRSF" id="PIRSF006288">
    <property type="entry name" value="PII_uridyltransf"/>
    <property type="match status" value="1"/>
</dbReference>
<evidence type="ECO:0000256" key="3">
    <source>
        <dbReference type="ARBA" id="ARBA00022737"/>
    </source>
</evidence>
<dbReference type="InterPro" id="IPR043519">
    <property type="entry name" value="NT_sf"/>
</dbReference>
<dbReference type="Pfam" id="PF08335">
    <property type="entry name" value="GlnD_UR_UTase"/>
    <property type="match status" value="1"/>
</dbReference>
<comment type="caution">
    <text evidence="8">Lacks conserved residue(s) required for the propagation of feature annotation.</text>
</comment>
<dbReference type="EC" id="3.1.4.-" evidence="8"/>
<dbReference type="SUPFAM" id="SSF81301">
    <property type="entry name" value="Nucleotidyltransferase"/>
    <property type="match status" value="1"/>
</dbReference>
<dbReference type="InterPro" id="IPR045865">
    <property type="entry name" value="ACT-like_dom_sf"/>
</dbReference>
<organism evidence="11 12">
    <name type="scientific">Haemophilus sputorum</name>
    <dbReference type="NCBI Taxonomy" id="1078480"/>
    <lineage>
        <taxon>Bacteria</taxon>
        <taxon>Pseudomonadati</taxon>
        <taxon>Pseudomonadota</taxon>
        <taxon>Gammaproteobacteria</taxon>
        <taxon>Pasteurellales</taxon>
        <taxon>Pasteurellaceae</taxon>
        <taxon>Haemophilus</taxon>
    </lineage>
</organism>
<dbReference type="EC" id="2.7.7.59" evidence="8"/>
<dbReference type="CDD" id="cd04899">
    <property type="entry name" value="ACT_ACR-UUR-like_2"/>
    <property type="match status" value="1"/>
</dbReference>
<dbReference type="InterPro" id="IPR003607">
    <property type="entry name" value="HD/PDEase_dom"/>
</dbReference>
<evidence type="ECO:0000256" key="6">
    <source>
        <dbReference type="ARBA" id="ARBA00023268"/>
    </source>
</evidence>
<keyword evidence="12" id="KW-1185">Reference proteome</keyword>
<feature type="region of interest" description="Uridylyltransferase" evidence="8">
    <location>
        <begin position="1"/>
        <end position="315"/>
    </location>
</feature>
<dbReference type="SUPFAM" id="SSF55021">
    <property type="entry name" value="ACT-like"/>
    <property type="match status" value="2"/>
</dbReference>
<comment type="catalytic activity">
    <reaction evidence="8">
        <text>[protein-PII]-uridylyl-L-tyrosine + H2O = [protein-PII]-L-tyrosine + UMP + H(+)</text>
        <dbReference type="Rhea" id="RHEA:48600"/>
        <dbReference type="Rhea" id="RHEA-COMP:12147"/>
        <dbReference type="Rhea" id="RHEA-COMP:12148"/>
        <dbReference type="ChEBI" id="CHEBI:15377"/>
        <dbReference type="ChEBI" id="CHEBI:15378"/>
        <dbReference type="ChEBI" id="CHEBI:46858"/>
        <dbReference type="ChEBI" id="CHEBI:57865"/>
        <dbReference type="ChEBI" id="CHEBI:90602"/>
    </reaction>
</comment>
<dbReference type="InterPro" id="IPR006674">
    <property type="entry name" value="HD_domain"/>
</dbReference>